<evidence type="ECO:0000313" key="1">
    <source>
        <dbReference type="EMBL" id="MBK1869668.1"/>
    </source>
</evidence>
<name>A0ACC5RAK7_9HYPH</name>
<accession>A0ACC5RAK7</accession>
<protein>
    <submittedName>
        <fullName evidence="1">GntR family transcriptional regulator</fullName>
    </submittedName>
</protein>
<gene>
    <name evidence="1" type="ORF">JHL16_25125</name>
</gene>
<proteinExistence type="predicted"/>
<keyword evidence="2" id="KW-1185">Reference proteome</keyword>
<reference evidence="1" key="1">
    <citation type="submission" date="2021-01" db="EMBL/GenBank/DDBJ databases">
        <authorList>
            <person name="Sun Q."/>
        </authorList>
    </citation>
    <scope>NUCLEOTIDE SEQUENCE</scope>
    <source>
        <strain evidence="1">YIM B02566</strain>
    </source>
</reference>
<dbReference type="Proteomes" id="UP000616151">
    <property type="component" value="Unassembled WGS sequence"/>
</dbReference>
<evidence type="ECO:0000313" key="2">
    <source>
        <dbReference type="Proteomes" id="UP000616151"/>
    </source>
</evidence>
<organism evidence="1 2">
    <name type="scientific">Taklimakanibacter albus</name>
    <dbReference type="NCBI Taxonomy" id="2800327"/>
    <lineage>
        <taxon>Bacteria</taxon>
        <taxon>Pseudomonadati</taxon>
        <taxon>Pseudomonadota</taxon>
        <taxon>Alphaproteobacteria</taxon>
        <taxon>Hyphomicrobiales</taxon>
        <taxon>Aestuariivirgaceae</taxon>
        <taxon>Taklimakanibacter</taxon>
    </lineage>
</organism>
<sequence>MDTKISDVGTAATQAAREIRRRIISGAYPSGMRLHQENIAAELGVSRSPVREAFRQLEAEGLVILTSQKGGKVAPIRAEEVVELFELRLLIEPHLLALAVPNFTDADVAAAEKIIAEMDGIDVAQWAEANWRLHMAFYEPARRPTTTRQLERIHSGIDRYLRMQITLTEGRDRAHTDHKAILSACRNHDAELAVALLRSHILAAARAFVPAG</sequence>
<comment type="caution">
    <text evidence="1">The sequence shown here is derived from an EMBL/GenBank/DDBJ whole genome shotgun (WGS) entry which is preliminary data.</text>
</comment>
<dbReference type="EMBL" id="JAENHL010000008">
    <property type="protein sequence ID" value="MBK1869668.1"/>
    <property type="molecule type" value="Genomic_DNA"/>
</dbReference>